<dbReference type="Proteomes" id="UP000588369">
    <property type="component" value="Unassembled WGS sequence"/>
</dbReference>
<reference evidence="1 2" key="1">
    <citation type="submission" date="2020-04" db="EMBL/GenBank/DDBJ databases">
        <authorList>
            <person name="Hitch T.C.A."/>
            <person name="Wylensek D."/>
            <person name="Clavel T."/>
        </authorList>
    </citation>
    <scope>NUCLEOTIDE SEQUENCE [LARGE SCALE GENOMIC DNA]</scope>
    <source>
        <strain evidence="1 2">BSM-130-P53-3C</strain>
    </source>
</reference>
<accession>A0A7X9RPA6</accession>
<organism evidence="1 2">
    <name type="scientific">Bifidobacterium thermophilum</name>
    <dbReference type="NCBI Taxonomy" id="33905"/>
    <lineage>
        <taxon>Bacteria</taxon>
        <taxon>Bacillati</taxon>
        <taxon>Actinomycetota</taxon>
        <taxon>Actinomycetes</taxon>
        <taxon>Bifidobacteriales</taxon>
        <taxon>Bifidobacteriaceae</taxon>
        <taxon>Bifidobacterium</taxon>
    </lineage>
</organism>
<dbReference type="AlphaFoldDB" id="A0A7X9RPA6"/>
<name>A0A7X9RPA6_9BIFI</name>
<sequence>MTTVKAVIESVLLTGNVNESTRRDGDGKDVPEKTIDGRQVFKVEVMENVTGRNGAKHMQTFTYKVPDGDWRKHVGLGVKARPVNPTFSTGTLSNGTHWESFRADDLEFADANTQGGAADGGADDFIEMGEE</sequence>
<evidence type="ECO:0000313" key="1">
    <source>
        <dbReference type="EMBL" id="NME62552.1"/>
    </source>
</evidence>
<evidence type="ECO:0000313" key="2">
    <source>
        <dbReference type="Proteomes" id="UP000588369"/>
    </source>
</evidence>
<dbReference type="EMBL" id="JABAGI010000011">
    <property type="protein sequence ID" value="NME62552.1"/>
    <property type="molecule type" value="Genomic_DNA"/>
</dbReference>
<dbReference type="RefSeq" id="WP_168984428.1">
    <property type="nucleotide sequence ID" value="NZ_JABAGI010000011.1"/>
</dbReference>
<gene>
    <name evidence="1" type="ORF">HF844_07055</name>
</gene>
<proteinExistence type="predicted"/>
<comment type="caution">
    <text evidence="1">The sequence shown here is derived from an EMBL/GenBank/DDBJ whole genome shotgun (WGS) entry which is preliminary data.</text>
</comment>
<protein>
    <submittedName>
        <fullName evidence="1">Uncharacterized protein</fullName>
    </submittedName>
</protein>